<sequence length="874" mass="96767">MSTFSTSFWSSDYAGGLGVLFSKLQQGVQENQQVLTIARLRADAEETYGNRLADIIPATDRIQGGFQRDDGASVRKAYEGMRTEMNEAAKNHRKIASNIRELVINPFSRWCDAHAVRVQNSQDDLQARIKLHDRQAEQVKKLRSQYYNKCRLLEDLEEEDKLAFKDPQSSPKQNSPKQASTATPTINIQQPDPDEEEEPIEIGDKTYTPEELKKLLTDMLNTIKLGEVKVPILGTYQNVSTGADIVQYIQKNMGADNVGYAEKIGQDLVDNGFLRLVGNVGSTFANSSKMNYQWKPKVFKLTGVPERVKPVSRTSSLGLNDIDSPAAVGDIIAGWNPLNNPYANETPSQRLKREATEADERYKAAVRKLDALRCNLEEAMIDHLKFMERCELDRLKAIKAVILDFSGAISNVIPSLQSTVDHMMLFQETVQPLGDLRYLLENYRTGGFAPKVVTYENYYNSVDGQTFGVDLEARARADRKRVPLIITTILTYLDNHYPDLDGDEARRAIWLVDVPLAATHHLRMAINDGKAPSVEVLEQYEIPIVASVLKLYLLELPDSLVSSHVYEIIKTIYSTTATETTDEARVAVIQNTLGQLRLANIATLDAITTHFTRLIELTSADEAYVHSLCTNLAPCILRPRQETSLTMNEKYNYRLLRDLFAHKEAIFGELKRASSQANRAVSEAASARAAARNRGMSTDERGRQLAEQERRQAIAAKSSRNPSPAPAERRSIRRERSPNRMSGDATTRFPVSPSAAMHSPSGSASTTSPTERRGTLVRQSLEVPGSADSSPIVGDVPASAVKTNGVAKEDGLNKRDSLGRGSVVGRRGAPPVSTRQSLYGSTPGPHRDSVSSNAAPVVEEGHRGVELSDKPMDD</sequence>
<feature type="region of interest" description="Disordered" evidence="3">
    <location>
        <begin position="684"/>
        <end position="874"/>
    </location>
</feature>
<dbReference type="GO" id="GO:0005096">
    <property type="term" value="F:GTPase activator activity"/>
    <property type="evidence" value="ECO:0007669"/>
    <property type="project" value="TreeGrafter"/>
</dbReference>
<dbReference type="InParanoid" id="A0A0D1ZXI4"/>
<protein>
    <recommendedName>
        <fullName evidence="9">Rho-GAP domain-containing protein</fullName>
    </recommendedName>
</protein>
<dbReference type="FunCoup" id="A0A0D1ZXI4">
    <property type="interactions" value="52"/>
</dbReference>
<dbReference type="Gene3D" id="1.10.555.10">
    <property type="entry name" value="Rho GTPase activation protein"/>
    <property type="match status" value="1"/>
</dbReference>
<feature type="compositionally biased region" description="Basic and acidic residues" evidence="3">
    <location>
        <begin position="859"/>
        <end position="874"/>
    </location>
</feature>
<keyword evidence="1 2" id="KW-0175">Coiled coil</keyword>
<dbReference type="SUPFAM" id="SSF103657">
    <property type="entry name" value="BAR/IMD domain-like"/>
    <property type="match status" value="1"/>
</dbReference>
<evidence type="ECO:0000256" key="1">
    <source>
        <dbReference type="PROSITE-ProRule" id="PRU01077"/>
    </source>
</evidence>
<dbReference type="FunFam" id="1.10.555.10:FF:000044">
    <property type="entry name" value="Rho-gtpase-activating protein 8"/>
    <property type="match status" value="1"/>
</dbReference>
<evidence type="ECO:0000259" key="4">
    <source>
        <dbReference type="PROSITE" id="PS50186"/>
    </source>
</evidence>
<dbReference type="InterPro" id="IPR031160">
    <property type="entry name" value="F_BAR_dom"/>
</dbReference>
<dbReference type="PANTHER" id="PTHR23065">
    <property type="entry name" value="PROLINE-SERINE-THREONINE PHOSPHATASE INTERACTING PROTEIN 1"/>
    <property type="match status" value="1"/>
</dbReference>
<dbReference type="Pfam" id="PF00610">
    <property type="entry name" value="DEP"/>
    <property type="match status" value="1"/>
</dbReference>
<feature type="domain" description="DEP" evidence="4">
    <location>
        <begin position="235"/>
        <end position="303"/>
    </location>
</feature>
<organism evidence="7 8">
    <name type="scientific">Verruconis gallopava</name>
    <dbReference type="NCBI Taxonomy" id="253628"/>
    <lineage>
        <taxon>Eukaryota</taxon>
        <taxon>Fungi</taxon>
        <taxon>Dikarya</taxon>
        <taxon>Ascomycota</taxon>
        <taxon>Pezizomycotina</taxon>
        <taxon>Dothideomycetes</taxon>
        <taxon>Pleosporomycetidae</taxon>
        <taxon>Venturiales</taxon>
        <taxon>Sympoventuriaceae</taxon>
        <taxon>Verruconis</taxon>
    </lineage>
</organism>
<feature type="coiled-coil region" evidence="2">
    <location>
        <begin position="348"/>
        <end position="382"/>
    </location>
</feature>
<feature type="compositionally biased region" description="Low complexity" evidence="3">
    <location>
        <begin position="684"/>
        <end position="694"/>
    </location>
</feature>
<feature type="compositionally biased region" description="Acidic residues" evidence="3">
    <location>
        <begin position="192"/>
        <end position="201"/>
    </location>
</feature>
<dbReference type="Pfam" id="PF00611">
    <property type="entry name" value="FCH"/>
    <property type="match status" value="1"/>
</dbReference>
<dbReference type="PANTHER" id="PTHR23065:SF17">
    <property type="entry name" value="RHO-GTPASE-ACTIVATING PROTEIN RGD2"/>
    <property type="match status" value="1"/>
</dbReference>
<feature type="compositionally biased region" description="Polar residues" evidence="3">
    <location>
        <begin position="167"/>
        <end position="187"/>
    </location>
</feature>
<dbReference type="PROSITE" id="PS50186">
    <property type="entry name" value="DEP"/>
    <property type="match status" value="1"/>
</dbReference>
<feature type="compositionally biased region" description="Basic and acidic residues" evidence="3">
    <location>
        <begin position="807"/>
        <end position="818"/>
    </location>
</feature>
<dbReference type="EMBL" id="KN847582">
    <property type="protein sequence ID" value="KIV99172.1"/>
    <property type="molecule type" value="Genomic_DNA"/>
</dbReference>
<evidence type="ECO:0008006" key="9">
    <source>
        <dbReference type="Google" id="ProtNLM"/>
    </source>
</evidence>
<evidence type="ECO:0000313" key="8">
    <source>
        <dbReference type="Proteomes" id="UP000053259"/>
    </source>
</evidence>
<dbReference type="SMART" id="SM00324">
    <property type="entry name" value="RhoGAP"/>
    <property type="match status" value="1"/>
</dbReference>
<dbReference type="InterPro" id="IPR008936">
    <property type="entry name" value="Rho_GTPase_activation_prot"/>
</dbReference>
<dbReference type="InterPro" id="IPR027267">
    <property type="entry name" value="AH/BAR_dom_sf"/>
</dbReference>
<feature type="compositionally biased region" description="Basic and acidic residues" evidence="3">
    <location>
        <begin position="697"/>
        <end position="712"/>
    </location>
</feature>
<evidence type="ECO:0000256" key="2">
    <source>
        <dbReference type="SAM" id="Coils"/>
    </source>
</evidence>
<dbReference type="InterPro" id="IPR036390">
    <property type="entry name" value="WH_DNA-bd_sf"/>
</dbReference>
<dbReference type="Gene3D" id="1.10.10.10">
    <property type="entry name" value="Winged helix-like DNA-binding domain superfamily/Winged helix DNA-binding domain"/>
    <property type="match status" value="1"/>
</dbReference>
<dbReference type="Pfam" id="PF00620">
    <property type="entry name" value="RhoGAP"/>
    <property type="match status" value="1"/>
</dbReference>
<dbReference type="InterPro" id="IPR000591">
    <property type="entry name" value="DEP_dom"/>
</dbReference>
<dbReference type="InterPro" id="IPR001060">
    <property type="entry name" value="FCH_dom"/>
</dbReference>
<accession>A0A0D1ZXI4</accession>
<feature type="domain" description="F-BAR" evidence="6">
    <location>
        <begin position="1"/>
        <end position="435"/>
    </location>
</feature>
<feature type="compositionally biased region" description="Basic and acidic residues" evidence="3">
    <location>
        <begin position="727"/>
        <end position="738"/>
    </location>
</feature>
<keyword evidence="8" id="KW-1185">Reference proteome</keyword>
<dbReference type="PROSITE" id="PS51741">
    <property type="entry name" value="F_BAR"/>
    <property type="match status" value="1"/>
</dbReference>
<evidence type="ECO:0000259" key="5">
    <source>
        <dbReference type="PROSITE" id="PS50238"/>
    </source>
</evidence>
<gene>
    <name evidence="7" type="ORF">PV09_09126</name>
</gene>
<evidence type="ECO:0000259" key="6">
    <source>
        <dbReference type="PROSITE" id="PS51741"/>
    </source>
</evidence>
<dbReference type="RefSeq" id="XP_016209042.1">
    <property type="nucleotide sequence ID" value="XM_016363122.1"/>
</dbReference>
<feature type="compositionally biased region" description="Low complexity" evidence="3">
    <location>
        <begin position="759"/>
        <end position="769"/>
    </location>
</feature>
<proteinExistence type="predicted"/>
<dbReference type="GO" id="GO:0007264">
    <property type="term" value="P:small GTPase-mediated signal transduction"/>
    <property type="evidence" value="ECO:0007669"/>
    <property type="project" value="TreeGrafter"/>
</dbReference>
<feature type="compositionally biased region" description="Low complexity" evidence="3">
    <location>
        <begin position="819"/>
        <end position="828"/>
    </location>
</feature>
<dbReference type="GO" id="GO:0005886">
    <property type="term" value="C:plasma membrane"/>
    <property type="evidence" value="ECO:0007669"/>
    <property type="project" value="TreeGrafter"/>
</dbReference>
<dbReference type="GO" id="GO:0007010">
    <property type="term" value="P:cytoskeleton organization"/>
    <property type="evidence" value="ECO:0007669"/>
    <property type="project" value="TreeGrafter"/>
</dbReference>
<dbReference type="PROSITE" id="PS50238">
    <property type="entry name" value="RHOGAP"/>
    <property type="match status" value="1"/>
</dbReference>
<dbReference type="GeneID" id="27317099"/>
<dbReference type="VEuPathDB" id="FungiDB:PV09_09126"/>
<dbReference type="Proteomes" id="UP000053259">
    <property type="component" value="Unassembled WGS sequence"/>
</dbReference>
<dbReference type="InterPro" id="IPR036388">
    <property type="entry name" value="WH-like_DNA-bd_sf"/>
</dbReference>
<dbReference type="GO" id="GO:0000935">
    <property type="term" value="C:division septum"/>
    <property type="evidence" value="ECO:0007669"/>
    <property type="project" value="TreeGrafter"/>
</dbReference>
<dbReference type="SUPFAM" id="SSF46785">
    <property type="entry name" value="Winged helix' DNA-binding domain"/>
    <property type="match status" value="1"/>
</dbReference>
<name>A0A0D1ZXI4_9PEZI</name>
<dbReference type="FunFam" id="1.20.1270.60:FF:000050">
    <property type="entry name" value="RhoGAP and Fes/CIP4 domain protein"/>
    <property type="match status" value="1"/>
</dbReference>
<dbReference type="Gene3D" id="1.20.1270.60">
    <property type="entry name" value="Arfaptin homology (AH) domain/BAR domain"/>
    <property type="match status" value="2"/>
</dbReference>
<evidence type="ECO:0000256" key="3">
    <source>
        <dbReference type="SAM" id="MobiDB-lite"/>
    </source>
</evidence>
<dbReference type="SMART" id="SM00055">
    <property type="entry name" value="FCH"/>
    <property type="match status" value="1"/>
</dbReference>
<dbReference type="GO" id="GO:0005737">
    <property type="term" value="C:cytoplasm"/>
    <property type="evidence" value="ECO:0007669"/>
    <property type="project" value="TreeGrafter"/>
</dbReference>
<feature type="domain" description="Rho-GAP" evidence="5">
    <location>
        <begin position="469"/>
        <end position="667"/>
    </location>
</feature>
<reference evidence="7 8" key="1">
    <citation type="submission" date="2015-01" db="EMBL/GenBank/DDBJ databases">
        <title>The Genome Sequence of Ochroconis gallopava CBS43764.</title>
        <authorList>
            <consortium name="The Broad Institute Genomics Platform"/>
            <person name="Cuomo C."/>
            <person name="de Hoog S."/>
            <person name="Gorbushina A."/>
            <person name="Stielow B."/>
            <person name="Teixiera M."/>
            <person name="Abouelleil A."/>
            <person name="Chapman S.B."/>
            <person name="Priest M."/>
            <person name="Young S.K."/>
            <person name="Wortman J."/>
            <person name="Nusbaum C."/>
            <person name="Birren B."/>
        </authorList>
    </citation>
    <scope>NUCLEOTIDE SEQUENCE [LARGE SCALE GENOMIC DNA]</scope>
    <source>
        <strain evidence="7 8">CBS 43764</strain>
    </source>
</reference>
<evidence type="ECO:0000313" key="7">
    <source>
        <dbReference type="EMBL" id="KIV99172.1"/>
    </source>
</evidence>
<dbReference type="STRING" id="253628.A0A0D1ZXI4"/>
<dbReference type="CDD" id="cd04399">
    <property type="entry name" value="RhoGAP_fRGD2"/>
    <property type="match status" value="1"/>
</dbReference>
<dbReference type="InterPro" id="IPR000198">
    <property type="entry name" value="RhoGAP_dom"/>
</dbReference>
<feature type="region of interest" description="Disordered" evidence="3">
    <location>
        <begin position="163"/>
        <end position="206"/>
    </location>
</feature>
<dbReference type="SUPFAM" id="SSF48350">
    <property type="entry name" value="GTPase activation domain, GAP"/>
    <property type="match status" value="1"/>
</dbReference>
<dbReference type="AlphaFoldDB" id="A0A0D1ZXI4"/>
<dbReference type="HOGENOM" id="CLU_008201_1_0_1"/>
<dbReference type="OrthoDB" id="2155291at2759"/>